<dbReference type="AlphaFoldDB" id="A0A5E6UDN3"/>
<dbReference type="EMBL" id="CABVGY010000018">
    <property type="protein sequence ID" value="VVN01344.1"/>
    <property type="molecule type" value="Genomic_DNA"/>
</dbReference>
<protein>
    <submittedName>
        <fullName evidence="1">Uncharacterized protein</fullName>
    </submittedName>
</protein>
<proteinExistence type="predicted"/>
<sequence>MVVNDDAGNLTPRGVLGFIASRLAPTGFHAGNKKPDNIIGRDGQAGR</sequence>
<dbReference type="Proteomes" id="UP000326729">
    <property type="component" value="Unassembled WGS sequence"/>
</dbReference>
<name>A0A5E6UDN3_PSEFL</name>
<gene>
    <name evidence="1" type="ORF">PS659_03373</name>
</gene>
<organism evidence="1 2">
    <name type="scientific">Pseudomonas fluorescens</name>
    <dbReference type="NCBI Taxonomy" id="294"/>
    <lineage>
        <taxon>Bacteria</taxon>
        <taxon>Pseudomonadati</taxon>
        <taxon>Pseudomonadota</taxon>
        <taxon>Gammaproteobacteria</taxon>
        <taxon>Pseudomonadales</taxon>
        <taxon>Pseudomonadaceae</taxon>
        <taxon>Pseudomonas</taxon>
    </lineage>
</organism>
<reference evidence="1 2" key="1">
    <citation type="submission" date="2019-09" db="EMBL/GenBank/DDBJ databases">
        <authorList>
            <person name="Chandra G."/>
            <person name="Truman W A."/>
        </authorList>
    </citation>
    <scope>NUCLEOTIDE SEQUENCE [LARGE SCALE GENOMIC DNA]</scope>
    <source>
        <strain evidence="1">PS659</strain>
    </source>
</reference>
<evidence type="ECO:0000313" key="1">
    <source>
        <dbReference type="EMBL" id="VVN01344.1"/>
    </source>
</evidence>
<evidence type="ECO:0000313" key="2">
    <source>
        <dbReference type="Proteomes" id="UP000326729"/>
    </source>
</evidence>
<accession>A0A5E6UDN3</accession>